<proteinExistence type="predicted"/>
<keyword evidence="2" id="KW-1185">Reference proteome</keyword>
<evidence type="ECO:0000313" key="1">
    <source>
        <dbReference type="EMBL" id="QJW83338.1"/>
    </source>
</evidence>
<reference evidence="1 2" key="1">
    <citation type="submission" date="2020-05" db="EMBL/GenBank/DDBJ databases">
        <title>Ramlibacter rhizophilus sp. nov., isolated from rhizosphere soil of national flower Mugunghwa from South Korea.</title>
        <authorList>
            <person name="Zheng-Fei Y."/>
            <person name="Huan T."/>
        </authorList>
    </citation>
    <scope>NUCLEOTIDE SEQUENCE [LARGE SCALE GENOMIC DNA]</scope>
    <source>
        <strain evidence="1 2">H242</strain>
    </source>
</reference>
<gene>
    <name evidence="1" type="ORF">HK414_01235</name>
</gene>
<dbReference type="Proteomes" id="UP000500826">
    <property type="component" value="Chromosome"/>
</dbReference>
<name>A0ABX6NZW5_9BURK</name>
<accession>A0ABX6NZW5</accession>
<sequence length="75" mass="7899">MAPRSPRPDKVIALLRAGNPAGAIAQIKVAPGVRELKALEKALAAAQLAGKWRDVDVAITESLQALSAPRLHRSP</sequence>
<organism evidence="1 2">
    <name type="scientific">Ramlibacter terrae</name>
    <dbReference type="NCBI Taxonomy" id="2732511"/>
    <lineage>
        <taxon>Bacteria</taxon>
        <taxon>Pseudomonadati</taxon>
        <taxon>Pseudomonadota</taxon>
        <taxon>Betaproteobacteria</taxon>
        <taxon>Burkholderiales</taxon>
        <taxon>Comamonadaceae</taxon>
        <taxon>Ramlibacter</taxon>
    </lineage>
</organism>
<dbReference type="EMBL" id="CP053418">
    <property type="protein sequence ID" value="QJW83338.1"/>
    <property type="molecule type" value="Genomic_DNA"/>
</dbReference>
<evidence type="ECO:0000313" key="2">
    <source>
        <dbReference type="Proteomes" id="UP000500826"/>
    </source>
</evidence>
<protein>
    <submittedName>
        <fullName evidence="1">Uncharacterized protein</fullName>
    </submittedName>
</protein>
<reference evidence="1 2" key="2">
    <citation type="submission" date="2020-05" db="EMBL/GenBank/DDBJ databases">
        <authorList>
            <person name="Khan S.A."/>
            <person name="Jeon C.O."/>
            <person name="Chun B.H."/>
        </authorList>
    </citation>
    <scope>NUCLEOTIDE SEQUENCE [LARGE SCALE GENOMIC DNA]</scope>
    <source>
        <strain evidence="1 2">H242</strain>
    </source>
</reference>